<dbReference type="AlphaFoldDB" id="A0A8J5XRA6"/>
<proteinExistence type="predicted"/>
<dbReference type="Proteomes" id="UP000751190">
    <property type="component" value="Unassembled WGS sequence"/>
</dbReference>
<accession>A0A8J5XRA6</accession>
<keyword evidence="3" id="KW-1185">Reference proteome</keyword>
<evidence type="ECO:0000313" key="2">
    <source>
        <dbReference type="EMBL" id="KAG8466470.1"/>
    </source>
</evidence>
<gene>
    <name evidence="2" type="ORF">KFE25_002226</name>
</gene>
<organism evidence="2 3">
    <name type="scientific">Diacronema lutheri</name>
    <name type="common">Unicellular marine alga</name>
    <name type="synonym">Monochrysis lutheri</name>
    <dbReference type="NCBI Taxonomy" id="2081491"/>
    <lineage>
        <taxon>Eukaryota</taxon>
        <taxon>Haptista</taxon>
        <taxon>Haptophyta</taxon>
        <taxon>Pavlovophyceae</taxon>
        <taxon>Pavlovales</taxon>
        <taxon>Pavlovaceae</taxon>
        <taxon>Diacronema</taxon>
    </lineage>
</organism>
<reference evidence="2" key="1">
    <citation type="submission" date="2021-05" db="EMBL/GenBank/DDBJ databases">
        <title>The genome of the haptophyte Pavlova lutheri (Diacronema luteri, Pavlovales) - a model for lipid biosynthesis in eukaryotic algae.</title>
        <authorList>
            <person name="Hulatt C.J."/>
            <person name="Posewitz M.C."/>
        </authorList>
    </citation>
    <scope>NUCLEOTIDE SEQUENCE</scope>
    <source>
        <strain evidence="2">NIVA-4/92</strain>
    </source>
</reference>
<dbReference type="OrthoDB" id="10611767at2759"/>
<feature type="transmembrane region" description="Helical" evidence="1">
    <location>
        <begin position="77"/>
        <end position="98"/>
    </location>
</feature>
<keyword evidence="1" id="KW-0812">Transmembrane</keyword>
<keyword evidence="1" id="KW-0472">Membrane</keyword>
<protein>
    <submittedName>
        <fullName evidence="2">Uncharacterized protein</fullName>
    </submittedName>
</protein>
<dbReference type="EMBL" id="JAGTXO010000008">
    <property type="protein sequence ID" value="KAG8466470.1"/>
    <property type="molecule type" value="Genomic_DNA"/>
</dbReference>
<dbReference type="OMA" id="SAFACLW"/>
<keyword evidence="1" id="KW-1133">Transmembrane helix</keyword>
<sequence>MKSGTSKTTLGAGALTALGALCLGALSATLYRYPLLPLRTDDLEWSVAWLAMTCIDYYGAALCLCAVIFSTEDLNRAIIWSALCLLLGAPFCCLWLAWQLASKGTIALAGPPQDSLYE</sequence>
<name>A0A8J5XRA6_DIALT</name>
<comment type="caution">
    <text evidence="2">The sequence shown here is derived from an EMBL/GenBank/DDBJ whole genome shotgun (WGS) entry which is preliminary data.</text>
</comment>
<evidence type="ECO:0000256" key="1">
    <source>
        <dbReference type="SAM" id="Phobius"/>
    </source>
</evidence>
<feature type="transmembrane region" description="Helical" evidence="1">
    <location>
        <begin position="48"/>
        <end position="70"/>
    </location>
</feature>
<evidence type="ECO:0000313" key="3">
    <source>
        <dbReference type="Proteomes" id="UP000751190"/>
    </source>
</evidence>